<gene>
    <name evidence="2" type="ORF">COT23_00895</name>
</gene>
<dbReference type="EMBL" id="PEXT01000016">
    <property type="protein sequence ID" value="PIS43523.1"/>
    <property type="molecule type" value="Genomic_DNA"/>
</dbReference>
<comment type="caution">
    <text evidence="2">The sequence shown here is derived from an EMBL/GenBank/DDBJ whole genome shotgun (WGS) entry which is preliminary data.</text>
</comment>
<keyword evidence="1" id="KW-0472">Membrane</keyword>
<keyword evidence="1" id="KW-1133">Transmembrane helix</keyword>
<name>A0A2H0Z0K9_9BACT</name>
<organism evidence="2 3">
    <name type="scientific">Candidatus Kaiserbacteria bacterium CG08_land_8_20_14_0_20_50_21</name>
    <dbReference type="NCBI Taxonomy" id="1974604"/>
    <lineage>
        <taxon>Bacteria</taxon>
        <taxon>Candidatus Kaiseribacteriota</taxon>
    </lineage>
</organism>
<dbReference type="AlphaFoldDB" id="A0A2H0Z0K9"/>
<dbReference type="Proteomes" id="UP000228687">
    <property type="component" value="Unassembled WGS sequence"/>
</dbReference>
<dbReference type="Pfam" id="PF18895">
    <property type="entry name" value="T4SS_pilin"/>
    <property type="match status" value="1"/>
</dbReference>
<keyword evidence="1" id="KW-0812">Transmembrane</keyword>
<feature type="transmembrane region" description="Helical" evidence="1">
    <location>
        <begin position="23"/>
        <end position="48"/>
    </location>
</feature>
<proteinExistence type="predicted"/>
<feature type="transmembrane region" description="Helical" evidence="1">
    <location>
        <begin position="60"/>
        <end position="82"/>
    </location>
</feature>
<evidence type="ECO:0000313" key="3">
    <source>
        <dbReference type="Proteomes" id="UP000228687"/>
    </source>
</evidence>
<evidence type="ECO:0000256" key="1">
    <source>
        <dbReference type="SAM" id="Phobius"/>
    </source>
</evidence>
<evidence type="ECO:0000313" key="2">
    <source>
        <dbReference type="EMBL" id="PIS43523.1"/>
    </source>
</evidence>
<protein>
    <submittedName>
        <fullName evidence="2">Uncharacterized protein</fullName>
    </submittedName>
</protein>
<accession>A0A2H0Z0K9</accession>
<dbReference type="InterPro" id="IPR043993">
    <property type="entry name" value="T4SS_pilin"/>
</dbReference>
<reference evidence="3" key="1">
    <citation type="submission" date="2017-09" db="EMBL/GenBank/DDBJ databases">
        <title>Depth-based differentiation of microbial function through sediment-hosted aquifers and enrichment of novel symbionts in the deep terrestrial subsurface.</title>
        <authorList>
            <person name="Probst A.J."/>
            <person name="Ladd B."/>
            <person name="Jarett J.K."/>
            <person name="Geller-Mcgrath D.E."/>
            <person name="Sieber C.M.K."/>
            <person name="Emerson J.B."/>
            <person name="Anantharaman K."/>
            <person name="Thomas B.C."/>
            <person name="Malmstrom R."/>
            <person name="Stieglmeier M."/>
            <person name="Klingl A."/>
            <person name="Woyke T."/>
            <person name="Ryan C.M."/>
            <person name="Banfield J.F."/>
        </authorList>
    </citation>
    <scope>NUCLEOTIDE SEQUENCE [LARGE SCALE GENOMIC DNA]</scope>
</reference>
<sequence length="90" mass="10022">MTFAQFVGNSTNNTGIIGVFNTVIVPVIFALAFLAFIWGIMSYFFFHGGEEQKRTEGRQFILWGIIGMVVLFSVWGLVKILLSTLGIMPT</sequence>